<feature type="coiled-coil region" evidence="1">
    <location>
        <begin position="952"/>
        <end position="979"/>
    </location>
</feature>
<evidence type="ECO:0000313" key="3">
    <source>
        <dbReference type="EMBL" id="KAK2952059.1"/>
    </source>
</evidence>
<evidence type="ECO:0000256" key="2">
    <source>
        <dbReference type="SAM" id="MobiDB-lite"/>
    </source>
</evidence>
<evidence type="ECO:0000256" key="1">
    <source>
        <dbReference type="SAM" id="Coils"/>
    </source>
</evidence>
<feature type="compositionally biased region" description="Basic and acidic residues" evidence="2">
    <location>
        <begin position="888"/>
        <end position="924"/>
    </location>
</feature>
<name>A0ABQ9XMM4_9EUKA</name>
<feature type="compositionally biased region" description="Basic and acidic residues" evidence="2">
    <location>
        <begin position="859"/>
        <end position="877"/>
    </location>
</feature>
<keyword evidence="1" id="KW-0175">Coiled coil</keyword>
<dbReference type="EMBL" id="JARBJD010000109">
    <property type="protein sequence ID" value="KAK2952059.1"/>
    <property type="molecule type" value="Genomic_DNA"/>
</dbReference>
<evidence type="ECO:0000313" key="4">
    <source>
        <dbReference type="Proteomes" id="UP001281761"/>
    </source>
</evidence>
<feature type="region of interest" description="Disordered" evidence="2">
    <location>
        <begin position="412"/>
        <end position="434"/>
    </location>
</feature>
<feature type="compositionally biased region" description="Basic and acidic residues" evidence="2">
    <location>
        <begin position="805"/>
        <end position="825"/>
    </location>
</feature>
<comment type="caution">
    <text evidence="3">The sequence shown here is derived from an EMBL/GenBank/DDBJ whole genome shotgun (WGS) entry which is preliminary data.</text>
</comment>
<protein>
    <submittedName>
        <fullName evidence="3">Uncharacterized protein</fullName>
    </submittedName>
</protein>
<dbReference type="Proteomes" id="UP001281761">
    <property type="component" value="Unassembled WGS sequence"/>
</dbReference>
<feature type="region of interest" description="Disordered" evidence="2">
    <location>
        <begin position="797"/>
        <end position="826"/>
    </location>
</feature>
<proteinExistence type="predicted"/>
<feature type="compositionally biased region" description="Acidic residues" evidence="2">
    <location>
        <begin position="412"/>
        <end position="431"/>
    </location>
</feature>
<reference evidence="3 4" key="1">
    <citation type="journal article" date="2022" name="bioRxiv">
        <title>Genomics of Preaxostyla Flagellates Illuminates Evolutionary Transitions and the Path Towards Mitochondrial Loss.</title>
        <authorList>
            <person name="Novak L.V.F."/>
            <person name="Treitli S.C."/>
            <person name="Pyrih J."/>
            <person name="Halakuc P."/>
            <person name="Pipaliya S.V."/>
            <person name="Vacek V."/>
            <person name="Brzon O."/>
            <person name="Soukal P."/>
            <person name="Eme L."/>
            <person name="Dacks J.B."/>
            <person name="Karnkowska A."/>
            <person name="Elias M."/>
            <person name="Hampl V."/>
        </authorList>
    </citation>
    <scope>NUCLEOTIDE SEQUENCE [LARGE SCALE GENOMIC DNA]</scope>
    <source>
        <strain evidence="3">NAU3</strain>
        <tissue evidence="3">Gut</tissue>
    </source>
</reference>
<feature type="region of interest" description="Disordered" evidence="2">
    <location>
        <begin position="859"/>
        <end position="924"/>
    </location>
</feature>
<gene>
    <name evidence="3" type="ORF">BLNAU_13041</name>
</gene>
<sequence>MFVFADTWNVRFVIRSISDRRIDLLGSKVIQFNYVQAICETLIHFGTTQPTIAENCLGGLWLSSMMPSVQKNLSEIEGIQIHPFLESTIHFAEKSLFSTLNQIIPVLISSSTTLEYSCSLLSTLSQSPSLLIPVVQTTLSLILGYSTKVDDGESPSPQIVNLLLSVFSRFTFTLSSYFSNHPVFLPHSLFASLLTKLGGIQPLLKSLQMVASQHASPESGELNPAAVVKILSAFTLLLGGTFHPCSASSHLSFYAPTSDFLIKSDDPLTEQSTKVLSSSYFNDSEFLSTIANFLIQNVTSDNDTDAVPVFQFLASLLRNTSFPLTIPFNPNSVISLPLSHPLVTQIASDSDFITKMQQFNDQTQSIILSESTSIQAAVSGLPSLLTFLSSFLQTALLSFQTFWPPLSDSDTLEGEDNLLEGEPEKDEDDSADQAQHSVRSLSAGISLLESLVLTSDTIREEALTNDSLLPTVVSFLQYLLDTSTEPTDESDTSFIFPRQSKFCLILSATMSDAILSLTHLGKSTEGATKVMNANAHPIIIRILQKYLSLRTKSWKPNEGTQNIIRACLTFLGEATKYSSIRTALVSSPISETRDNLQNCTVDSFAGLIVGLVNSQNELGLTEVATTPAEDKKLETESILSNLTDHLFSCDTLTSLGQICLKLGQNGDTRKQLIQIGGLRSLWESTMLVWDVVSEKIGGLREKMREETIKQMGEFIVNWNGMGPNRRAREEDEIVGCLSALLSSIQCLTIGTEGQTALNSFKAKDTTPQLYLEKIETSTLALFPTISQIVNSILNNVSGKTTKGKSSKDHVESHVETKKDQAEQRPLETTGRMGFFYNFFGGIDQSRNTLASTNFERLSVETDEDRKKAEEERKEKEAKKRRKKEEEEETKKRMKEESERKKEAEEQQRRQQQERLEKQANEERERRIKERAVFDKIVEDFRLVLRHLRRYEKRQTMEQLRKEENERGQEETKVDSVKAMIEDSDEDHDGSKGEKQTEKFKAIADLNRSGRDTPNSIMTWSTVATEDDDPRYHTAEGLAEICQEVINRFKEEMGVEKSWDREGLHMDGDDGEGMVFRRIQTGEEVQKEEAQRIEQLKWERNRYRFGNVKIGIGFIDSLNFFSFHSLAVFEGLLQLVLICSENDNWVASVPTALVTQLCGFANRFAYTAPSPSNPPISVAIFFILDRIFSSPAFRTATPTPDLAALLRSIASFSSLLEAGLLVVGKEKWGDVREYQHGFVPPLFLRGGQSKAGLLSLLRVLEHFVYHHLLTDEENMRLARVIILGVKEEIDKKQEVKEEEEQFRGEHILLTRFVPLKLYRTRLATALLQLCVSFMGTKEERGRFSDMMQKEGVCATVVGILNDIEQPGTQPSFLSRTTSTDWKLVVVCANVLMRVVDGATIAQLVLFLSDGSMAALLSSLIKSIGFFSTGMDACVAKTKGNERSILFNEEENDKEINLAVSNLSQFERAILRIVQAIQLLISRISVEKDRRTKDTIESHLRKLSFVSGCTQSLRLTWNVKGTIKNWQKTDRHNERKILLKQKLDFINQLLNRICETLRIAFAWMSSDAKDKGLKEGQMFGIESLLKELSAQSDISGAEGGQAAKDCMKSMGIKTSFFGRRK</sequence>
<organism evidence="3 4">
    <name type="scientific">Blattamonas nauphoetae</name>
    <dbReference type="NCBI Taxonomy" id="2049346"/>
    <lineage>
        <taxon>Eukaryota</taxon>
        <taxon>Metamonada</taxon>
        <taxon>Preaxostyla</taxon>
        <taxon>Oxymonadida</taxon>
        <taxon>Blattamonas</taxon>
    </lineage>
</organism>
<accession>A0ABQ9XMM4</accession>
<keyword evidence="4" id="KW-1185">Reference proteome</keyword>